<reference evidence="3 4" key="1">
    <citation type="submission" date="2019-09" db="EMBL/GenBank/DDBJ databases">
        <title>Bird 10,000 Genomes (B10K) Project - Family phase.</title>
        <authorList>
            <person name="Zhang G."/>
        </authorList>
    </citation>
    <scope>NUCLEOTIDE SEQUENCE [LARGE SCALE GENOMIC DNA]</scope>
    <source>
        <strain evidence="3">B10K-DU-002-02</strain>
        <tissue evidence="3">Muscle</tissue>
    </source>
</reference>
<evidence type="ECO:0000259" key="2">
    <source>
        <dbReference type="Pfam" id="PF00711"/>
    </source>
</evidence>
<gene>
    <name evidence="3" type="primary">Amp1_1</name>
    <name evidence="3" type="ORF">LEUROT_R15519</name>
</gene>
<feature type="signal peptide" evidence="1">
    <location>
        <begin position="1"/>
        <end position="19"/>
    </location>
</feature>
<dbReference type="Gene3D" id="3.10.360.10">
    <property type="entry name" value="Antimicrobial Peptide, Beta-defensin 2, Chain A"/>
    <property type="match status" value="1"/>
</dbReference>
<evidence type="ECO:0000313" key="3">
    <source>
        <dbReference type="EMBL" id="NXB42774.1"/>
    </source>
</evidence>
<evidence type="ECO:0000256" key="1">
    <source>
        <dbReference type="SAM" id="SignalP"/>
    </source>
</evidence>
<feature type="non-terminal residue" evidence="3">
    <location>
        <position position="55"/>
    </location>
</feature>
<dbReference type="Proteomes" id="UP000522331">
    <property type="component" value="Unassembled WGS sequence"/>
</dbReference>
<dbReference type="GO" id="GO:0006952">
    <property type="term" value="P:defense response"/>
    <property type="evidence" value="ECO:0007669"/>
    <property type="project" value="InterPro"/>
</dbReference>
<accession>A0A7K8DU17</accession>
<feature type="non-terminal residue" evidence="3">
    <location>
        <position position="1"/>
    </location>
</feature>
<dbReference type="EMBL" id="VZTC01000858">
    <property type="protein sequence ID" value="NXB42774.1"/>
    <property type="molecule type" value="Genomic_DNA"/>
</dbReference>
<sequence>MKILFLLFPLILMLVQGAAESSLQCRQRREICSYVRCYPPLRTIGNCTSLSMCCK</sequence>
<dbReference type="SUPFAM" id="SSF57392">
    <property type="entry name" value="Defensin-like"/>
    <property type="match status" value="1"/>
</dbReference>
<proteinExistence type="predicted"/>
<name>A0A7K8DU17_LEURO</name>
<feature type="domain" description="Beta-defensin-like" evidence="2">
    <location>
        <begin position="22"/>
        <end position="55"/>
    </location>
</feature>
<organism evidence="3 4">
    <name type="scientific">Leucopsar rothschildi</name>
    <name type="common">Bali myna</name>
    <name type="synonym">Rothschild's mynah</name>
    <dbReference type="NCBI Taxonomy" id="127929"/>
    <lineage>
        <taxon>Eukaryota</taxon>
        <taxon>Metazoa</taxon>
        <taxon>Chordata</taxon>
        <taxon>Craniata</taxon>
        <taxon>Vertebrata</taxon>
        <taxon>Euteleostomi</taxon>
        <taxon>Archelosauria</taxon>
        <taxon>Archosauria</taxon>
        <taxon>Dinosauria</taxon>
        <taxon>Saurischia</taxon>
        <taxon>Theropoda</taxon>
        <taxon>Coelurosauria</taxon>
        <taxon>Aves</taxon>
        <taxon>Neognathae</taxon>
        <taxon>Neoaves</taxon>
        <taxon>Telluraves</taxon>
        <taxon>Australaves</taxon>
        <taxon>Passeriformes</taxon>
        <taxon>Sturnidae</taxon>
        <taxon>Leucopsar</taxon>
    </lineage>
</organism>
<comment type="caution">
    <text evidence="3">The sequence shown here is derived from an EMBL/GenBank/DDBJ whole genome shotgun (WGS) entry which is preliminary data.</text>
</comment>
<keyword evidence="4" id="KW-1185">Reference proteome</keyword>
<dbReference type="Pfam" id="PF00711">
    <property type="entry name" value="Defensin_beta"/>
    <property type="match status" value="1"/>
</dbReference>
<dbReference type="GO" id="GO:0005576">
    <property type="term" value="C:extracellular region"/>
    <property type="evidence" value="ECO:0007669"/>
    <property type="project" value="InterPro"/>
</dbReference>
<dbReference type="AlphaFoldDB" id="A0A7K8DU17"/>
<keyword evidence="1" id="KW-0732">Signal</keyword>
<dbReference type="InterPro" id="IPR001855">
    <property type="entry name" value="Defensin_beta-like"/>
</dbReference>
<protein>
    <submittedName>
        <fullName evidence="3">AMP1 protein</fullName>
    </submittedName>
</protein>
<feature type="chain" id="PRO_5029483141" evidence="1">
    <location>
        <begin position="20"/>
        <end position="55"/>
    </location>
</feature>
<evidence type="ECO:0000313" key="4">
    <source>
        <dbReference type="Proteomes" id="UP000522331"/>
    </source>
</evidence>